<evidence type="ECO:0000256" key="5">
    <source>
        <dbReference type="ARBA" id="ARBA00022519"/>
    </source>
</evidence>
<evidence type="ECO:0000256" key="4">
    <source>
        <dbReference type="ARBA" id="ARBA00022475"/>
    </source>
</evidence>
<keyword evidence="6 9" id="KW-0812">Transmembrane</keyword>
<evidence type="ECO:0000256" key="3">
    <source>
        <dbReference type="ARBA" id="ARBA00022448"/>
    </source>
</evidence>
<comment type="caution">
    <text evidence="10">The sequence shown here is derived from an EMBL/GenBank/DDBJ whole genome shotgun (WGS) entry which is preliminary data.</text>
</comment>
<evidence type="ECO:0000313" key="11">
    <source>
        <dbReference type="Proteomes" id="UP000238308"/>
    </source>
</evidence>
<keyword evidence="11" id="KW-1185">Reference proteome</keyword>
<dbReference type="GO" id="GO:0015920">
    <property type="term" value="P:lipopolysaccharide transport"/>
    <property type="evidence" value="ECO:0007669"/>
    <property type="project" value="TreeGrafter"/>
</dbReference>
<sequence length="370" mass="41149">MSLFKRSVTSEVANHSGVVFSTLIVIWLSIVLVRLLGEAAAGKIGPDIVIGLATFTTIAALPTILAFAIFIGVLTTVTRNYRESEMVVWFSSGLSLLDWINPILRLAVPVAIASTLLTMFATPWANRQMEDYRAKYEMRSDLSKITAGQFMEVEEGQRVFFAEEASEDQSTLGNLFLRALDPNWHSIVTAKTAVTEIEANGDRFLVLEKGQRYDLKPGTSEFRLSDFERFGMRLESKDSAQSAEQRRLELLKSRKARPTELLLADPEPEAKGQLFWRISIPIAALNLALLAIPLGAVNPRIARSELLIAGLIAMLYLNLINITQGWINTSTIPFKVGVWVIHLMFAGLTAFLLYQRLRIKAPKDPVAIQA</sequence>
<evidence type="ECO:0000256" key="8">
    <source>
        <dbReference type="ARBA" id="ARBA00023136"/>
    </source>
</evidence>
<name>A0A2T0XF15_9BURK</name>
<dbReference type="GO" id="GO:0043190">
    <property type="term" value="C:ATP-binding cassette (ABC) transporter complex"/>
    <property type="evidence" value="ECO:0007669"/>
    <property type="project" value="InterPro"/>
</dbReference>
<protein>
    <recommendedName>
        <fullName evidence="2">Lipopolysaccharide export system permease protein LptF</fullName>
    </recommendedName>
</protein>
<dbReference type="NCBIfam" id="TIGR04407">
    <property type="entry name" value="LptF_YjgP"/>
    <property type="match status" value="1"/>
</dbReference>
<reference evidence="10 11" key="1">
    <citation type="submission" date="2018-03" db="EMBL/GenBank/DDBJ databases">
        <title>Genomic Encyclopedia of Type Strains, Phase III (KMG-III): the genomes of soil and plant-associated and newly described type strains.</title>
        <authorList>
            <person name="Whitman W."/>
        </authorList>
    </citation>
    <scope>NUCLEOTIDE SEQUENCE [LARGE SCALE GENOMIC DNA]</scope>
    <source>
        <strain evidence="10 11">MWH-P2sevCIIIb</strain>
    </source>
</reference>
<dbReference type="InterPro" id="IPR030922">
    <property type="entry name" value="LptF"/>
</dbReference>
<keyword evidence="7 9" id="KW-1133">Transmembrane helix</keyword>
<feature type="transmembrane region" description="Helical" evidence="9">
    <location>
        <begin position="12"/>
        <end position="36"/>
    </location>
</feature>
<dbReference type="AlphaFoldDB" id="A0A2T0XF15"/>
<dbReference type="Pfam" id="PF03739">
    <property type="entry name" value="LptF_LptG"/>
    <property type="match status" value="1"/>
</dbReference>
<dbReference type="GO" id="GO:0055085">
    <property type="term" value="P:transmembrane transport"/>
    <property type="evidence" value="ECO:0007669"/>
    <property type="project" value="InterPro"/>
</dbReference>
<keyword evidence="8 9" id="KW-0472">Membrane</keyword>
<dbReference type="PANTHER" id="PTHR33529:SF7">
    <property type="entry name" value="LIPOPOLYSACCHARIDE EXPORT SYSTEM PERMEASE PROTEIN LPTF"/>
    <property type="match status" value="1"/>
</dbReference>
<dbReference type="OrthoDB" id="9778062at2"/>
<accession>A0A2T0XF15</accession>
<dbReference type="EMBL" id="PVTV01000014">
    <property type="protein sequence ID" value="PRY97539.1"/>
    <property type="molecule type" value="Genomic_DNA"/>
</dbReference>
<dbReference type="InterPro" id="IPR005495">
    <property type="entry name" value="LptG/LptF_permease"/>
</dbReference>
<keyword evidence="3" id="KW-0813">Transport</keyword>
<feature type="transmembrane region" description="Helical" evidence="9">
    <location>
        <begin position="306"/>
        <end position="324"/>
    </location>
</feature>
<feature type="transmembrane region" description="Helical" evidence="9">
    <location>
        <begin position="103"/>
        <end position="125"/>
    </location>
</feature>
<dbReference type="PANTHER" id="PTHR33529">
    <property type="entry name" value="SLR0882 PROTEIN-RELATED"/>
    <property type="match status" value="1"/>
</dbReference>
<feature type="transmembrane region" description="Helical" evidence="9">
    <location>
        <begin position="336"/>
        <end position="354"/>
    </location>
</feature>
<evidence type="ECO:0000256" key="1">
    <source>
        <dbReference type="ARBA" id="ARBA00004429"/>
    </source>
</evidence>
<proteinExistence type="predicted"/>
<evidence type="ECO:0000256" key="9">
    <source>
        <dbReference type="SAM" id="Phobius"/>
    </source>
</evidence>
<organism evidence="10 11">
    <name type="scientific">Jezberella montanilacus</name>
    <dbReference type="NCBI Taxonomy" id="323426"/>
    <lineage>
        <taxon>Bacteria</taxon>
        <taxon>Pseudomonadati</taxon>
        <taxon>Pseudomonadota</taxon>
        <taxon>Betaproteobacteria</taxon>
        <taxon>Burkholderiales</taxon>
        <taxon>Alcaligenaceae</taxon>
        <taxon>Jezberella</taxon>
    </lineage>
</organism>
<gene>
    <name evidence="10" type="ORF">BCM14_1999</name>
</gene>
<keyword evidence="5" id="KW-0997">Cell inner membrane</keyword>
<evidence type="ECO:0000256" key="2">
    <source>
        <dbReference type="ARBA" id="ARBA00014213"/>
    </source>
</evidence>
<evidence type="ECO:0000256" key="6">
    <source>
        <dbReference type="ARBA" id="ARBA00022692"/>
    </source>
</evidence>
<evidence type="ECO:0000256" key="7">
    <source>
        <dbReference type="ARBA" id="ARBA00022989"/>
    </source>
</evidence>
<dbReference type="Proteomes" id="UP000238308">
    <property type="component" value="Unassembled WGS sequence"/>
</dbReference>
<comment type="subcellular location">
    <subcellularLocation>
        <location evidence="1">Cell inner membrane</location>
        <topology evidence="1">Multi-pass membrane protein</topology>
    </subcellularLocation>
</comment>
<feature type="transmembrane region" description="Helical" evidence="9">
    <location>
        <begin position="48"/>
        <end position="74"/>
    </location>
</feature>
<keyword evidence="4" id="KW-1003">Cell membrane</keyword>
<dbReference type="RefSeq" id="WP_106227849.1">
    <property type="nucleotide sequence ID" value="NZ_PVTV01000014.1"/>
</dbReference>
<evidence type="ECO:0000313" key="10">
    <source>
        <dbReference type="EMBL" id="PRY97539.1"/>
    </source>
</evidence>